<accession>A0A833J7X5</accession>
<name>A0A833J7X5_9HYPH</name>
<evidence type="ECO:0000313" key="2">
    <source>
        <dbReference type="Proteomes" id="UP000469949"/>
    </source>
</evidence>
<organism evidence="1 2">
    <name type="scientific">Methylorubrum populi</name>
    <dbReference type="NCBI Taxonomy" id="223967"/>
    <lineage>
        <taxon>Bacteria</taxon>
        <taxon>Pseudomonadati</taxon>
        <taxon>Pseudomonadota</taxon>
        <taxon>Alphaproteobacteria</taxon>
        <taxon>Hyphomicrobiales</taxon>
        <taxon>Methylobacteriaceae</taxon>
        <taxon>Methylorubrum</taxon>
    </lineage>
</organism>
<evidence type="ECO:0000313" key="1">
    <source>
        <dbReference type="EMBL" id="KAB7786122.1"/>
    </source>
</evidence>
<protein>
    <submittedName>
        <fullName evidence="1">Uncharacterized protein</fullName>
    </submittedName>
</protein>
<dbReference type="AlphaFoldDB" id="A0A833J7X5"/>
<reference evidence="1 2" key="1">
    <citation type="submission" date="2019-10" db="EMBL/GenBank/DDBJ databases">
        <title>Draft Genome Sequence of the Caffeine Degrading Methylotroph Methylorubrum populi PINKEL.</title>
        <authorList>
            <person name="Dawson S.C."/>
            <person name="Zhang X."/>
            <person name="Wright M.E."/>
            <person name="Sharma G."/>
            <person name="Langner J.T."/>
            <person name="Ditty J.L."/>
            <person name="Subuyuj G.A."/>
        </authorList>
    </citation>
    <scope>NUCLEOTIDE SEQUENCE [LARGE SCALE GENOMIC DNA]</scope>
    <source>
        <strain evidence="1 2">Pinkel</strain>
    </source>
</reference>
<sequence length="65" mass="6650">MVRAYARAGEKVNAALAFGSSTSGQALSGKAAQVLRRGGGKARHRGSWNRINRALLGGVSSPTAP</sequence>
<proteinExistence type="predicted"/>
<dbReference type="EMBL" id="WEKV01000008">
    <property type="protein sequence ID" value="KAB7786122.1"/>
    <property type="molecule type" value="Genomic_DNA"/>
</dbReference>
<dbReference type="Proteomes" id="UP000469949">
    <property type="component" value="Unassembled WGS sequence"/>
</dbReference>
<comment type="caution">
    <text evidence="1">The sequence shown here is derived from an EMBL/GenBank/DDBJ whole genome shotgun (WGS) entry which is preliminary data.</text>
</comment>
<gene>
    <name evidence="1" type="ORF">F8B43_1523</name>
</gene>